<dbReference type="EMBL" id="JACIEG010000002">
    <property type="protein sequence ID" value="MBB3968558.1"/>
    <property type="molecule type" value="Genomic_DNA"/>
</dbReference>
<protein>
    <submittedName>
        <fullName evidence="1 2">Glycosyltransferase</fullName>
    </submittedName>
</protein>
<keyword evidence="4" id="KW-1185">Reference proteome</keyword>
<dbReference type="Gene3D" id="3.40.50.2000">
    <property type="entry name" value="Glycogen Phosphorylase B"/>
    <property type="match status" value="1"/>
</dbReference>
<reference evidence="1 4" key="3">
    <citation type="submission" date="2020-08" db="EMBL/GenBank/DDBJ databases">
        <title>Genomic Encyclopedia of Type Strains, Phase IV (KMG-IV): sequencing the most valuable type-strain genomes for metagenomic binning, comparative biology and taxonomic classification.</title>
        <authorList>
            <person name="Goeker M."/>
        </authorList>
    </citation>
    <scope>NUCLEOTIDE SEQUENCE [LARGE SCALE GENOMIC DNA]</scope>
    <source>
        <strain evidence="1 4">DSM 100995</strain>
    </source>
</reference>
<comment type="caution">
    <text evidence="2">The sequence shown here is derived from an EMBL/GenBank/DDBJ whole genome shotgun (WGS) entry which is preliminary data.</text>
</comment>
<proteinExistence type="predicted"/>
<reference evidence="2" key="2">
    <citation type="submission" date="2019-03" db="EMBL/GenBank/DDBJ databases">
        <authorList>
            <person name="Yan Y.-Q."/>
            <person name="Du Z.-J."/>
        </authorList>
    </citation>
    <scope>NUCLEOTIDE SEQUENCE</scope>
    <source>
        <strain evidence="2">PP-F2FG21</strain>
    </source>
</reference>
<dbReference type="Proteomes" id="UP000297248">
    <property type="component" value="Unassembled WGS sequence"/>
</dbReference>
<keyword evidence="2" id="KW-0808">Transferase</keyword>
<dbReference type="OrthoDB" id="1406894at2"/>
<reference evidence="2 3" key="1">
    <citation type="journal article" date="2016" name="Int. J. Syst. Evol. Microbiol.">
        <title>Proposal of Mucilaginibacter phyllosphaerae sp. nov. isolated from the phyllosphere of Galium album.</title>
        <authorList>
            <person name="Aydogan E.L."/>
            <person name="Busse H.J."/>
            <person name="Moser G."/>
            <person name="Muller C."/>
            <person name="Kampfer P."/>
            <person name="Glaeser S.P."/>
        </authorList>
    </citation>
    <scope>NUCLEOTIDE SEQUENCE [LARGE SCALE GENOMIC DNA]</scope>
    <source>
        <strain evidence="2 3">PP-F2FG21</strain>
    </source>
</reference>
<evidence type="ECO:0000313" key="3">
    <source>
        <dbReference type="Proteomes" id="UP000297248"/>
    </source>
</evidence>
<dbReference type="EMBL" id="SNQG01000002">
    <property type="protein sequence ID" value="TEW67801.1"/>
    <property type="molecule type" value="Genomic_DNA"/>
</dbReference>
<evidence type="ECO:0000313" key="4">
    <source>
        <dbReference type="Proteomes" id="UP000583101"/>
    </source>
</evidence>
<sequence>MAKKVVLVSSGQPTLNPRLVKEADALSNAGYKVTVIYAYWNDWGTKHDEQLLPAKKWQAVRVAGAPVDAKTTYFLSRLINFAGRLAVNRSLDRFAEYAISRSTFFLLKEAKKHKADLYIAHNLGALPAVVQAAKANNSLCGFDAEDFHRHEISDDLNNPDVRLKGYIEDKYLPQTNYFTTSSEQIAEAYRQIYPKLKPVVLLNVFPKGDVRAIKINYHQPVKLLWFSQAIGANRGLDDIVDALQRLDPADYELHLLGSTMGNEAFADRLNNSGINIKFHHTMPADELSLFAAKFDIGLALEPGFSINNNLALSNKLFTYMQAGLAIIASDTAAQQHFMNKYPHVGRSYSKGNAAQLATILTAFNTNRSMLDACKSEALRLAHEQYNWEMESLKFLDVVKNTLSTKN</sequence>
<dbReference type="RefSeq" id="WP_134335836.1">
    <property type="nucleotide sequence ID" value="NZ_BMCZ01000004.1"/>
</dbReference>
<dbReference type="GO" id="GO:0016740">
    <property type="term" value="F:transferase activity"/>
    <property type="evidence" value="ECO:0007669"/>
    <property type="project" value="UniProtKB-KW"/>
</dbReference>
<dbReference type="AlphaFoldDB" id="A0A4Y8AI33"/>
<evidence type="ECO:0000313" key="1">
    <source>
        <dbReference type="EMBL" id="MBB3968558.1"/>
    </source>
</evidence>
<organism evidence="2 3">
    <name type="scientific">Mucilaginibacter phyllosphaerae</name>
    <dbReference type="NCBI Taxonomy" id="1812349"/>
    <lineage>
        <taxon>Bacteria</taxon>
        <taxon>Pseudomonadati</taxon>
        <taxon>Bacteroidota</taxon>
        <taxon>Sphingobacteriia</taxon>
        <taxon>Sphingobacteriales</taxon>
        <taxon>Sphingobacteriaceae</taxon>
        <taxon>Mucilaginibacter</taxon>
    </lineage>
</organism>
<gene>
    <name evidence="2" type="ORF">E2R65_07380</name>
    <name evidence="1" type="ORF">GGR35_001150</name>
</gene>
<dbReference type="Proteomes" id="UP000583101">
    <property type="component" value="Unassembled WGS sequence"/>
</dbReference>
<name>A0A4Y8AI33_9SPHI</name>
<dbReference type="SUPFAM" id="SSF53756">
    <property type="entry name" value="UDP-Glycosyltransferase/glycogen phosphorylase"/>
    <property type="match status" value="1"/>
</dbReference>
<evidence type="ECO:0000313" key="2">
    <source>
        <dbReference type="EMBL" id="TEW67801.1"/>
    </source>
</evidence>
<accession>A0A4Y8AI33</accession>